<dbReference type="EMBL" id="ML769384">
    <property type="protein sequence ID" value="KAE9410834.1"/>
    <property type="molecule type" value="Genomic_DNA"/>
</dbReference>
<proteinExistence type="predicted"/>
<protein>
    <submittedName>
        <fullName evidence="1">Uncharacterized protein</fullName>
    </submittedName>
</protein>
<reference evidence="1" key="1">
    <citation type="journal article" date="2019" name="Environ. Microbiol.">
        <title>Fungal ecological strategies reflected in gene transcription - a case study of two litter decomposers.</title>
        <authorList>
            <person name="Barbi F."/>
            <person name="Kohler A."/>
            <person name="Barry K."/>
            <person name="Baskaran P."/>
            <person name="Daum C."/>
            <person name="Fauchery L."/>
            <person name="Ihrmark K."/>
            <person name="Kuo A."/>
            <person name="LaButti K."/>
            <person name="Lipzen A."/>
            <person name="Morin E."/>
            <person name="Grigoriev I.V."/>
            <person name="Henrissat B."/>
            <person name="Lindahl B."/>
            <person name="Martin F."/>
        </authorList>
    </citation>
    <scope>NUCLEOTIDE SEQUENCE</scope>
    <source>
        <strain evidence="1">JB14</strain>
    </source>
</reference>
<evidence type="ECO:0000313" key="2">
    <source>
        <dbReference type="Proteomes" id="UP000799118"/>
    </source>
</evidence>
<gene>
    <name evidence="1" type="ORF">BT96DRAFT_912273</name>
</gene>
<accession>A0A6A4ISG0</accession>
<dbReference type="AlphaFoldDB" id="A0A6A4ISG0"/>
<name>A0A6A4ISG0_9AGAR</name>
<dbReference type="Proteomes" id="UP000799118">
    <property type="component" value="Unassembled WGS sequence"/>
</dbReference>
<evidence type="ECO:0000313" key="1">
    <source>
        <dbReference type="EMBL" id="KAE9410834.1"/>
    </source>
</evidence>
<organism evidence="1 2">
    <name type="scientific">Gymnopus androsaceus JB14</name>
    <dbReference type="NCBI Taxonomy" id="1447944"/>
    <lineage>
        <taxon>Eukaryota</taxon>
        <taxon>Fungi</taxon>
        <taxon>Dikarya</taxon>
        <taxon>Basidiomycota</taxon>
        <taxon>Agaricomycotina</taxon>
        <taxon>Agaricomycetes</taxon>
        <taxon>Agaricomycetidae</taxon>
        <taxon>Agaricales</taxon>
        <taxon>Marasmiineae</taxon>
        <taxon>Omphalotaceae</taxon>
        <taxon>Gymnopus</taxon>
    </lineage>
</organism>
<sequence>MAQYRVDIPTIQMIHQAPIPADILALINLNRPIFRGTPISRADLQHAEGTIKALEGMLQYENAQVTNDITHLAILRKQVILNEQAYAHYQPVQPGIQAVLDGINTSLNDMNGRLTRIELNQRVQSAEIFNYRTMARNRLDSRLPDRLDMLQKWIDGDGNALAMAVRNQTTHEIPIFNPLPQVGDMYCPFTGSFRNFTHSDILGLVSYYNFTFGIIAGDTLQARKDKLDRYFVNV</sequence>
<keyword evidence="2" id="KW-1185">Reference proteome</keyword>
<dbReference type="OrthoDB" id="3047760at2759"/>